<name>A0A0C3B972_SERVB</name>
<dbReference type="InterPro" id="IPR011004">
    <property type="entry name" value="Trimer_LpxA-like_sf"/>
</dbReference>
<comment type="function">
    <text evidence="6">Part of the dynactin complex that activates the molecular motor dynein for ultra-processive transport along microtubules.</text>
</comment>
<protein>
    <recommendedName>
        <fullName evidence="3">Dynactin subunit 6</fullName>
    </recommendedName>
</protein>
<evidence type="ECO:0000256" key="1">
    <source>
        <dbReference type="ARBA" id="ARBA00004245"/>
    </source>
</evidence>
<dbReference type="PANTHER" id="PTHR13072">
    <property type="entry name" value="DYNACTIN 6"/>
    <property type="match status" value="1"/>
</dbReference>
<dbReference type="CDD" id="cd04646">
    <property type="entry name" value="LbH_Dynactin_6"/>
    <property type="match status" value="1"/>
</dbReference>
<accession>A0A0C3B972</accession>
<evidence type="ECO:0000256" key="6">
    <source>
        <dbReference type="ARBA" id="ARBA00034687"/>
    </source>
</evidence>
<dbReference type="AlphaFoldDB" id="A0A0C3B972"/>
<keyword evidence="4" id="KW-0963">Cytoplasm</keyword>
<dbReference type="Gene3D" id="2.160.10.10">
    <property type="entry name" value="Hexapeptide repeat proteins"/>
    <property type="match status" value="1"/>
</dbReference>
<keyword evidence="8" id="KW-1185">Reference proteome</keyword>
<dbReference type="STRING" id="933852.A0A0C3B972"/>
<dbReference type="HOGENOM" id="CLU_085418_0_0_1"/>
<evidence type="ECO:0000256" key="2">
    <source>
        <dbReference type="ARBA" id="ARBA00007719"/>
    </source>
</evidence>
<dbReference type="EMBL" id="KN824278">
    <property type="protein sequence ID" value="KIM33370.1"/>
    <property type="molecule type" value="Genomic_DNA"/>
</dbReference>
<dbReference type="GO" id="GO:0007052">
    <property type="term" value="P:mitotic spindle organization"/>
    <property type="evidence" value="ECO:0007669"/>
    <property type="project" value="TreeGrafter"/>
</dbReference>
<organism evidence="7 8">
    <name type="scientific">Serendipita vermifera MAFF 305830</name>
    <dbReference type="NCBI Taxonomy" id="933852"/>
    <lineage>
        <taxon>Eukaryota</taxon>
        <taxon>Fungi</taxon>
        <taxon>Dikarya</taxon>
        <taxon>Basidiomycota</taxon>
        <taxon>Agaricomycotina</taxon>
        <taxon>Agaricomycetes</taxon>
        <taxon>Sebacinales</taxon>
        <taxon>Serendipitaceae</taxon>
        <taxon>Serendipita</taxon>
    </lineage>
</organism>
<reference evidence="8" key="2">
    <citation type="submission" date="2015-01" db="EMBL/GenBank/DDBJ databases">
        <title>Evolutionary Origins and Diversification of the Mycorrhizal Mutualists.</title>
        <authorList>
            <consortium name="DOE Joint Genome Institute"/>
            <consortium name="Mycorrhizal Genomics Consortium"/>
            <person name="Kohler A."/>
            <person name="Kuo A."/>
            <person name="Nagy L.G."/>
            <person name="Floudas D."/>
            <person name="Copeland A."/>
            <person name="Barry K.W."/>
            <person name="Cichocki N."/>
            <person name="Veneault-Fourrey C."/>
            <person name="LaButti K."/>
            <person name="Lindquist E.A."/>
            <person name="Lipzen A."/>
            <person name="Lundell T."/>
            <person name="Morin E."/>
            <person name="Murat C."/>
            <person name="Riley R."/>
            <person name="Ohm R."/>
            <person name="Sun H."/>
            <person name="Tunlid A."/>
            <person name="Henrissat B."/>
            <person name="Grigoriev I.V."/>
            <person name="Hibbett D.S."/>
            <person name="Martin F."/>
        </authorList>
    </citation>
    <scope>NUCLEOTIDE SEQUENCE [LARGE SCALE GENOMIC DNA]</scope>
    <source>
        <strain evidence="8">MAFF 305830</strain>
    </source>
</reference>
<comment type="subcellular location">
    <subcellularLocation>
        <location evidence="1">Cytoplasm</location>
        <location evidence="1">Cytoskeleton</location>
    </subcellularLocation>
</comment>
<evidence type="ECO:0000256" key="4">
    <source>
        <dbReference type="ARBA" id="ARBA00022490"/>
    </source>
</evidence>
<evidence type="ECO:0000256" key="5">
    <source>
        <dbReference type="ARBA" id="ARBA00023212"/>
    </source>
</evidence>
<sequence>MPPLRDKFSIHSRAVVCQDVEMRGDITVGAGTVVHPKAAIFALVGPIVIGTNCILEEGTILVNRRKEVMRIGDENLFEIHCRVESPVIGDCNTVSTKARLHHTVRLGDFCVIGAGCLVVPVEDEVLPDYTVVYGPNSERRVWSGRGKLQEQDLRRKHAEYLREMLPKFNRLRRSE</sequence>
<evidence type="ECO:0000313" key="8">
    <source>
        <dbReference type="Proteomes" id="UP000054097"/>
    </source>
</evidence>
<reference evidence="7 8" key="1">
    <citation type="submission" date="2014-04" db="EMBL/GenBank/DDBJ databases">
        <authorList>
            <consortium name="DOE Joint Genome Institute"/>
            <person name="Kuo A."/>
            <person name="Zuccaro A."/>
            <person name="Kohler A."/>
            <person name="Nagy L.G."/>
            <person name="Floudas D."/>
            <person name="Copeland A."/>
            <person name="Barry K.W."/>
            <person name="Cichocki N."/>
            <person name="Veneault-Fourrey C."/>
            <person name="LaButti K."/>
            <person name="Lindquist E.A."/>
            <person name="Lipzen A."/>
            <person name="Lundell T."/>
            <person name="Morin E."/>
            <person name="Murat C."/>
            <person name="Sun H."/>
            <person name="Tunlid A."/>
            <person name="Henrissat B."/>
            <person name="Grigoriev I.V."/>
            <person name="Hibbett D.S."/>
            <person name="Martin F."/>
            <person name="Nordberg H.P."/>
            <person name="Cantor M.N."/>
            <person name="Hua S.X."/>
        </authorList>
    </citation>
    <scope>NUCLEOTIDE SEQUENCE [LARGE SCALE GENOMIC DNA]</scope>
    <source>
        <strain evidence="7 8">MAFF 305830</strain>
    </source>
</reference>
<gene>
    <name evidence="7" type="ORF">M408DRAFT_326104</name>
</gene>
<dbReference type="GO" id="GO:0005869">
    <property type="term" value="C:dynactin complex"/>
    <property type="evidence" value="ECO:0007669"/>
    <property type="project" value="InterPro"/>
</dbReference>
<evidence type="ECO:0000256" key="3">
    <source>
        <dbReference type="ARBA" id="ARBA00016573"/>
    </source>
</evidence>
<dbReference type="Proteomes" id="UP000054097">
    <property type="component" value="Unassembled WGS sequence"/>
</dbReference>
<dbReference type="InterPro" id="IPR027777">
    <property type="entry name" value="DCTN6"/>
</dbReference>
<dbReference type="SUPFAM" id="SSF51161">
    <property type="entry name" value="Trimeric LpxA-like enzymes"/>
    <property type="match status" value="1"/>
</dbReference>
<dbReference type="GO" id="GO:0070840">
    <property type="term" value="F:dynein complex binding"/>
    <property type="evidence" value="ECO:0007669"/>
    <property type="project" value="TreeGrafter"/>
</dbReference>
<keyword evidence="5" id="KW-0206">Cytoskeleton</keyword>
<comment type="similarity">
    <text evidence="2">Belongs to the dynactin subunits 5/6 family. Dynactin subunit 6 subfamily.</text>
</comment>
<evidence type="ECO:0000313" key="7">
    <source>
        <dbReference type="EMBL" id="KIM33370.1"/>
    </source>
</evidence>
<proteinExistence type="inferred from homology"/>
<dbReference type="PANTHER" id="PTHR13072:SF0">
    <property type="entry name" value="DYNACTIN SUBUNIT 6"/>
    <property type="match status" value="1"/>
</dbReference>
<dbReference type="OrthoDB" id="2355at2759"/>